<comment type="caution">
    <text evidence="2">The sequence shown here is derived from an EMBL/GenBank/DDBJ whole genome shotgun (WGS) entry which is preliminary data.</text>
</comment>
<dbReference type="AlphaFoldDB" id="A0AAD5NVN9"/>
<evidence type="ECO:0000256" key="1">
    <source>
        <dbReference type="SAM" id="MobiDB-lite"/>
    </source>
</evidence>
<organism evidence="2 3">
    <name type="scientific">Acer negundo</name>
    <name type="common">Box elder</name>
    <dbReference type="NCBI Taxonomy" id="4023"/>
    <lineage>
        <taxon>Eukaryota</taxon>
        <taxon>Viridiplantae</taxon>
        <taxon>Streptophyta</taxon>
        <taxon>Embryophyta</taxon>
        <taxon>Tracheophyta</taxon>
        <taxon>Spermatophyta</taxon>
        <taxon>Magnoliopsida</taxon>
        <taxon>eudicotyledons</taxon>
        <taxon>Gunneridae</taxon>
        <taxon>Pentapetalae</taxon>
        <taxon>rosids</taxon>
        <taxon>malvids</taxon>
        <taxon>Sapindales</taxon>
        <taxon>Sapindaceae</taxon>
        <taxon>Hippocastanoideae</taxon>
        <taxon>Acereae</taxon>
        <taxon>Acer</taxon>
    </lineage>
</organism>
<dbReference type="EMBL" id="JAJSOW010000101">
    <property type="protein sequence ID" value="KAI9182558.1"/>
    <property type="molecule type" value="Genomic_DNA"/>
</dbReference>
<feature type="region of interest" description="Disordered" evidence="1">
    <location>
        <begin position="270"/>
        <end position="305"/>
    </location>
</feature>
<evidence type="ECO:0000313" key="3">
    <source>
        <dbReference type="Proteomes" id="UP001064489"/>
    </source>
</evidence>
<sequence length="305" mass="32660">MNGEYRKFRDVGISPDMMDMYDKMFKGSTTVGNCVMIPSSTILLEETVGDSEHDVMTVNRENEKASQCDQDKGKKRTNDEKINRVVGGLKGKKGKLGGIAKLSKQIDRLVEVVESRSAALSMQRNSQGTSIADVMEVVATLPGAEKGHGIGNRNAQERFQCSDETVNRYFDVMLDISYEMAKAKLEVKKASAQDQGFEIDGLNIYREVVGKASHGRVLGMGSGIKAKDVYGCCEGSCETWSVVGGLSRDLVGVKRGVVVGRLGLSQTPTLAAGESKAGEEESGNATGSAIDGEAVKTTKSVSIQG</sequence>
<accession>A0AAD5NVN9</accession>
<feature type="region of interest" description="Disordered" evidence="1">
    <location>
        <begin position="60"/>
        <end position="79"/>
    </location>
</feature>
<evidence type="ECO:0000313" key="2">
    <source>
        <dbReference type="EMBL" id="KAI9182558.1"/>
    </source>
</evidence>
<reference evidence="2" key="1">
    <citation type="journal article" date="2022" name="Plant J.">
        <title>Strategies of tolerance reflected in two North American maple genomes.</title>
        <authorList>
            <person name="McEvoy S.L."/>
            <person name="Sezen U.U."/>
            <person name="Trouern-Trend A."/>
            <person name="McMahon S.M."/>
            <person name="Schaberg P.G."/>
            <person name="Yang J."/>
            <person name="Wegrzyn J.L."/>
            <person name="Swenson N.G."/>
        </authorList>
    </citation>
    <scope>NUCLEOTIDE SEQUENCE</scope>
    <source>
        <strain evidence="2">91603</strain>
    </source>
</reference>
<dbReference type="Proteomes" id="UP001064489">
    <property type="component" value="Chromosome 4"/>
</dbReference>
<gene>
    <name evidence="2" type="ORF">LWI28_026608</name>
</gene>
<keyword evidence="3" id="KW-1185">Reference proteome</keyword>
<name>A0AAD5NVN9_ACENE</name>
<protein>
    <submittedName>
        <fullName evidence="2">Uncharacterized protein</fullName>
    </submittedName>
</protein>
<reference evidence="2" key="2">
    <citation type="submission" date="2023-02" db="EMBL/GenBank/DDBJ databases">
        <authorList>
            <person name="Swenson N.G."/>
            <person name="Wegrzyn J.L."/>
            <person name="Mcevoy S.L."/>
        </authorList>
    </citation>
    <scope>NUCLEOTIDE SEQUENCE</scope>
    <source>
        <strain evidence="2">91603</strain>
        <tissue evidence="2">Leaf</tissue>
    </source>
</reference>
<proteinExistence type="predicted"/>